<evidence type="ECO:0000313" key="9">
    <source>
        <dbReference type="EMBL" id="GCD20329.1"/>
    </source>
</evidence>
<dbReference type="CDD" id="cd06261">
    <property type="entry name" value="TM_PBP2"/>
    <property type="match status" value="1"/>
</dbReference>
<evidence type="ECO:0000256" key="6">
    <source>
        <dbReference type="ARBA" id="ARBA00023136"/>
    </source>
</evidence>
<dbReference type="InterPro" id="IPR010065">
    <property type="entry name" value="AA_ABC_transptr_permease_3TM"/>
</dbReference>
<keyword evidence="5 7" id="KW-1133">Transmembrane helix</keyword>
<feature type="transmembrane region" description="Helical" evidence="7">
    <location>
        <begin position="143"/>
        <end position="164"/>
    </location>
</feature>
<gene>
    <name evidence="9" type="ORF">CTKZ_18910</name>
</gene>
<feature type="transmembrane region" description="Helical" evidence="7">
    <location>
        <begin position="198"/>
        <end position="222"/>
    </location>
</feature>
<dbReference type="AlphaFoldDB" id="A0A401V062"/>
<dbReference type="NCBIfam" id="TIGR01726">
    <property type="entry name" value="HEQRo_perm_3TM"/>
    <property type="match status" value="1"/>
</dbReference>
<organism evidence="9 10">
    <name type="scientific">Cellulomonas algicola</name>
    <dbReference type="NCBI Taxonomy" id="2071633"/>
    <lineage>
        <taxon>Bacteria</taxon>
        <taxon>Bacillati</taxon>
        <taxon>Actinomycetota</taxon>
        <taxon>Actinomycetes</taxon>
        <taxon>Micrococcales</taxon>
        <taxon>Cellulomonadaceae</taxon>
        <taxon>Cellulomonas</taxon>
    </lineage>
</organism>
<dbReference type="InterPro" id="IPR000515">
    <property type="entry name" value="MetI-like"/>
</dbReference>
<evidence type="ECO:0000256" key="2">
    <source>
        <dbReference type="ARBA" id="ARBA00022448"/>
    </source>
</evidence>
<comment type="subcellular location">
    <subcellularLocation>
        <location evidence="1 7">Cell membrane</location>
        <topology evidence="1 7">Multi-pass membrane protein</topology>
    </subcellularLocation>
</comment>
<dbReference type="GO" id="GO:0006865">
    <property type="term" value="P:amino acid transport"/>
    <property type="evidence" value="ECO:0007669"/>
    <property type="project" value="TreeGrafter"/>
</dbReference>
<dbReference type="Proteomes" id="UP000288246">
    <property type="component" value="Unassembled WGS sequence"/>
</dbReference>
<sequence length="292" mass="31182">MGGGTVNETVLFDAAGPRTRRRMVWVNIGATVVVVAIGVWVLVRLGANGQLEPSLWTVFLTPDPWVDYLLPGLVGTLRAAAIAIVTSAVFGVVFGLGRLSAARWVRIVSGAVVEFFRAVPVLLMMIFFWLGLGRLQILAPDDLPLVAVVLGLTFYNGSVFAELVRSGVHNLPRGQREAALAVGLRRAQSLRLVEVPQALLAMLPAIASQLVVILKDTALGYIITYPELLDAARRLGSSEGNILQSLVVAALIFIVINYALTRLAGMLAGRVGRRTAGRARAEAPSLVVSTGR</sequence>
<dbReference type="PROSITE" id="PS50928">
    <property type="entry name" value="ABC_TM1"/>
    <property type="match status" value="1"/>
</dbReference>
<comment type="caution">
    <text evidence="9">The sequence shown here is derived from an EMBL/GenBank/DDBJ whole genome shotgun (WGS) entry which is preliminary data.</text>
</comment>
<dbReference type="InterPro" id="IPR035906">
    <property type="entry name" value="MetI-like_sf"/>
</dbReference>
<evidence type="ECO:0000313" key="10">
    <source>
        <dbReference type="Proteomes" id="UP000288246"/>
    </source>
</evidence>
<dbReference type="PANTHER" id="PTHR30614:SF21">
    <property type="entry name" value="AMINO ACID ABC TRANSPORTER PERMEASE"/>
    <property type="match status" value="1"/>
</dbReference>
<dbReference type="InterPro" id="IPR043429">
    <property type="entry name" value="ArtM/GltK/GlnP/TcyL/YhdX-like"/>
</dbReference>
<evidence type="ECO:0000256" key="3">
    <source>
        <dbReference type="ARBA" id="ARBA00022475"/>
    </source>
</evidence>
<keyword evidence="2 7" id="KW-0813">Transport</keyword>
<protein>
    <submittedName>
        <fullName evidence="9">Glutamate ABC transporter permease</fullName>
    </submittedName>
</protein>
<feature type="domain" description="ABC transmembrane type-1" evidence="8">
    <location>
        <begin position="73"/>
        <end position="264"/>
    </location>
</feature>
<name>A0A401V062_9CELL</name>
<dbReference type="GO" id="GO:0043190">
    <property type="term" value="C:ATP-binding cassette (ABC) transporter complex"/>
    <property type="evidence" value="ECO:0007669"/>
    <property type="project" value="InterPro"/>
</dbReference>
<evidence type="ECO:0000259" key="8">
    <source>
        <dbReference type="PROSITE" id="PS50928"/>
    </source>
</evidence>
<keyword evidence="4 7" id="KW-0812">Transmembrane</keyword>
<feature type="transmembrane region" description="Helical" evidence="7">
    <location>
        <begin position="242"/>
        <end position="260"/>
    </location>
</feature>
<keyword evidence="3" id="KW-1003">Cell membrane</keyword>
<dbReference type="PANTHER" id="PTHR30614">
    <property type="entry name" value="MEMBRANE COMPONENT OF AMINO ACID ABC TRANSPORTER"/>
    <property type="match status" value="1"/>
</dbReference>
<feature type="transmembrane region" description="Helical" evidence="7">
    <location>
        <begin position="24"/>
        <end position="43"/>
    </location>
</feature>
<evidence type="ECO:0000256" key="1">
    <source>
        <dbReference type="ARBA" id="ARBA00004651"/>
    </source>
</evidence>
<feature type="transmembrane region" description="Helical" evidence="7">
    <location>
        <begin position="108"/>
        <end position="131"/>
    </location>
</feature>
<dbReference type="Gene3D" id="1.10.3720.10">
    <property type="entry name" value="MetI-like"/>
    <property type="match status" value="1"/>
</dbReference>
<reference evidence="9 10" key="1">
    <citation type="submission" date="2018-11" db="EMBL/GenBank/DDBJ databases">
        <title>Draft genome sequence of Cellulomonas takizawaensis strain TKZ-21.</title>
        <authorList>
            <person name="Yamamura H."/>
            <person name="Hayashi T."/>
            <person name="Hamada M."/>
            <person name="Serisawa Y."/>
            <person name="Matsuyama K."/>
            <person name="Nakagawa Y."/>
            <person name="Otoguro M."/>
            <person name="Yanagida F."/>
            <person name="Hayakawa M."/>
        </authorList>
    </citation>
    <scope>NUCLEOTIDE SEQUENCE [LARGE SCALE GENOMIC DNA]</scope>
    <source>
        <strain evidence="9 10">TKZ-21</strain>
    </source>
</reference>
<dbReference type="SUPFAM" id="SSF161098">
    <property type="entry name" value="MetI-like"/>
    <property type="match status" value="1"/>
</dbReference>
<accession>A0A401V062</accession>
<keyword evidence="10" id="KW-1185">Reference proteome</keyword>
<evidence type="ECO:0000256" key="4">
    <source>
        <dbReference type="ARBA" id="ARBA00022692"/>
    </source>
</evidence>
<dbReference type="Pfam" id="PF00528">
    <property type="entry name" value="BPD_transp_1"/>
    <property type="match status" value="1"/>
</dbReference>
<proteinExistence type="inferred from homology"/>
<feature type="transmembrane region" description="Helical" evidence="7">
    <location>
        <begin position="68"/>
        <end position="96"/>
    </location>
</feature>
<dbReference type="EMBL" id="BHYL01000136">
    <property type="protein sequence ID" value="GCD20329.1"/>
    <property type="molecule type" value="Genomic_DNA"/>
</dbReference>
<dbReference type="GO" id="GO:0022857">
    <property type="term" value="F:transmembrane transporter activity"/>
    <property type="evidence" value="ECO:0007669"/>
    <property type="project" value="InterPro"/>
</dbReference>
<keyword evidence="6 7" id="KW-0472">Membrane</keyword>
<evidence type="ECO:0000256" key="5">
    <source>
        <dbReference type="ARBA" id="ARBA00022989"/>
    </source>
</evidence>
<evidence type="ECO:0000256" key="7">
    <source>
        <dbReference type="RuleBase" id="RU363032"/>
    </source>
</evidence>
<comment type="similarity">
    <text evidence="7">Belongs to the binding-protein-dependent transport system permease family.</text>
</comment>